<dbReference type="Proteomes" id="UP001495910">
    <property type="component" value="Unassembled WGS sequence"/>
</dbReference>
<dbReference type="EMBL" id="JBANDC010000001">
    <property type="protein sequence ID" value="MEM4985982.1"/>
    <property type="molecule type" value="Genomic_DNA"/>
</dbReference>
<protein>
    <submittedName>
        <fullName evidence="6">Transcriptional regulator GcvA</fullName>
    </submittedName>
</protein>
<name>A0ABU9PPR0_9BURK</name>
<dbReference type="NCBIfam" id="NF008352">
    <property type="entry name" value="PRK11139.1"/>
    <property type="match status" value="1"/>
</dbReference>
<dbReference type="CDD" id="cd08432">
    <property type="entry name" value="PBP2_GcdR_TrpI_HvrB_AmpR_like"/>
    <property type="match status" value="1"/>
</dbReference>
<comment type="similarity">
    <text evidence="1">Belongs to the LysR transcriptional regulatory family.</text>
</comment>
<dbReference type="Gene3D" id="1.10.10.10">
    <property type="entry name" value="Winged helix-like DNA-binding domain superfamily/Winged helix DNA-binding domain"/>
    <property type="match status" value="1"/>
</dbReference>
<evidence type="ECO:0000256" key="3">
    <source>
        <dbReference type="ARBA" id="ARBA00023125"/>
    </source>
</evidence>
<evidence type="ECO:0000256" key="4">
    <source>
        <dbReference type="ARBA" id="ARBA00023163"/>
    </source>
</evidence>
<keyword evidence="2" id="KW-0805">Transcription regulation</keyword>
<feature type="domain" description="HTH lysR-type" evidence="5">
    <location>
        <begin position="17"/>
        <end position="74"/>
    </location>
</feature>
<keyword evidence="4" id="KW-0804">Transcription</keyword>
<dbReference type="PANTHER" id="PTHR30537">
    <property type="entry name" value="HTH-TYPE TRANSCRIPTIONAL REGULATOR"/>
    <property type="match status" value="1"/>
</dbReference>
<dbReference type="SUPFAM" id="SSF46785">
    <property type="entry name" value="Winged helix' DNA-binding domain"/>
    <property type="match status" value="1"/>
</dbReference>
<dbReference type="Gene3D" id="3.40.190.10">
    <property type="entry name" value="Periplasmic binding protein-like II"/>
    <property type="match status" value="2"/>
</dbReference>
<dbReference type="Pfam" id="PF00126">
    <property type="entry name" value="HTH_1"/>
    <property type="match status" value="1"/>
</dbReference>
<dbReference type="InterPro" id="IPR000847">
    <property type="entry name" value="LysR_HTH_N"/>
</dbReference>
<dbReference type="InterPro" id="IPR036388">
    <property type="entry name" value="WH-like_DNA-bd_sf"/>
</dbReference>
<keyword evidence="7" id="KW-1185">Reference proteome</keyword>
<comment type="caution">
    <text evidence="6">The sequence shown here is derived from an EMBL/GenBank/DDBJ whole genome shotgun (WGS) entry which is preliminary data.</text>
</comment>
<dbReference type="InterPro" id="IPR036390">
    <property type="entry name" value="WH_DNA-bd_sf"/>
</dbReference>
<dbReference type="SUPFAM" id="SSF53850">
    <property type="entry name" value="Periplasmic binding protein-like II"/>
    <property type="match status" value="1"/>
</dbReference>
<dbReference type="PROSITE" id="PS50931">
    <property type="entry name" value="HTH_LYSR"/>
    <property type="match status" value="1"/>
</dbReference>
<dbReference type="InterPro" id="IPR005119">
    <property type="entry name" value="LysR_subst-bd"/>
</dbReference>
<accession>A0ABU9PPR0</accession>
<evidence type="ECO:0000256" key="1">
    <source>
        <dbReference type="ARBA" id="ARBA00009437"/>
    </source>
</evidence>
<dbReference type="PANTHER" id="PTHR30537:SF26">
    <property type="entry name" value="GLYCINE CLEAVAGE SYSTEM TRANSCRIPTIONAL ACTIVATOR"/>
    <property type="match status" value="1"/>
</dbReference>
<evidence type="ECO:0000313" key="6">
    <source>
        <dbReference type="EMBL" id="MEM4985982.1"/>
    </source>
</evidence>
<organism evidence="6 7">
    <name type="scientific">Collimonas rhizosphaerae</name>
    <dbReference type="NCBI Taxonomy" id="3126357"/>
    <lineage>
        <taxon>Bacteria</taxon>
        <taxon>Pseudomonadati</taxon>
        <taxon>Pseudomonadota</taxon>
        <taxon>Betaproteobacteria</taxon>
        <taxon>Burkholderiales</taxon>
        <taxon>Oxalobacteraceae</taxon>
        <taxon>Collimonas</taxon>
    </lineage>
</organism>
<gene>
    <name evidence="6" type="primary">gcvA</name>
    <name evidence="6" type="ORF">V8G57_01145</name>
</gene>
<dbReference type="PRINTS" id="PR00039">
    <property type="entry name" value="HTHLYSR"/>
</dbReference>
<sequence>MENKTHPLDNQAARRLPPLAALKAFEAAARHLSIKSAAAELSVTPTAVSHQIRRLEDSLGVAVFQRLPRQLRLTSAGSELYVALRDGFDLFAAAIGRIRLRDAARLLTITTTPAFAARWLLPRLGAFRNAHPEQDLRLHTSVEIAPLDGHTADIAIRYGLGSWPGLVAEKLFDDRIAPVCSPLLKVKKPKDLLKHTLIHNEWQASLRNASTWRAWAKRAKFSSLDSQGGIVFSDESHAISAAIAGQGVALLSTALIEPELQSGLLVQPFGPVLSNYAFYLVYPEARRTEVQDACAWIGAQADASTLLF</sequence>
<reference evidence="6 7" key="1">
    <citation type="submission" date="2024-02" db="EMBL/GenBank/DDBJ databases">
        <title>Draft genome sequence of Collimonas sp. strain H4R21, an effective mineral-weathering bacterial strain isolated from the beech rhizosphere.</title>
        <authorList>
            <person name="Morin E."/>
            <person name="Uroz S."/>
            <person name="Leveau J.H.J."/>
            <person name="Kumar R."/>
            <person name="Rey M.W."/>
            <person name="Pham J."/>
        </authorList>
    </citation>
    <scope>NUCLEOTIDE SEQUENCE [LARGE SCALE GENOMIC DNA]</scope>
    <source>
        <strain evidence="6 7">H4R21</strain>
    </source>
</reference>
<proteinExistence type="inferred from homology"/>
<evidence type="ECO:0000313" key="7">
    <source>
        <dbReference type="Proteomes" id="UP001495910"/>
    </source>
</evidence>
<keyword evidence="3" id="KW-0238">DNA-binding</keyword>
<dbReference type="Pfam" id="PF03466">
    <property type="entry name" value="LysR_substrate"/>
    <property type="match status" value="1"/>
</dbReference>
<dbReference type="RefSeq" id="WP_342827841.1">
    <property type="nucleotide sequence ID" value="NZ_JBANDC010000001.1"/>
</dbReference>
<evidence type="ECO:0000256" key="2">
    <source>
        <dbReference type="ARBA" id="ARBA00023015"/>
    </source>
</evidence>
<dbReference type="InterPro" id="IPR058163">
    <property type="entry name" value="LysR-type_TF_proteobact-type"/>
</dbReference>
<evidence type="ECO:0000259" key="5">
    <source>
        <dbReference type="PROSITE" id="PS50931"/>
    </source>
</evidence>